<dbReference type="GO" id="GO:0070677">
    <property type="term" value="F:rRNA (cytosine-2'-O-)-methyltransferase activity"/>
    <property type="evidence" value="ECO:0007669"/>
    <property type="project" value="UniProtKB-UniRule"/>
</dbReference>
<evidence type="ECO:0000313" key="8">
    <source>
        <dbReference type="EMBL" id="MBB6062576.1"/>
    </source>
</evidence>
<evidence type="ECO:0000256" key="6">
    <source>
        <dbReference type="HAMAP-Rule" id="MF_01877"/>
    </source>
</evidence>
<dbReference type="InterPro" id="IPR008189">
    <property type="entry name" value="rRNA_ssu_MeTfrase_I"/>
</dbReference>
<dbReference type="PANTHER" id="PTHR46111:SF1">
    <property type="entry name" value="RIBOSOMAL RNA SMALL SUBUNIT METHYLTRANSFERASE I"/>
    <property type="match status" value="1"/>
</dbReference>
<comment type="catalytic activity">
    <reaction evidence="6">
        <text>cytidine(1402) in 16S rRNA + S-adenosyl-L-methionine = 2'-O-methylcytidine(1402) in 16S rRNA + S-adenosyl-L-homocysteine + H(+)</text>
        <dbReference type="Rhea" id="RHEA:42924"/>
        <dbReference type="Rhea" id="RHEA-COMP:10285"/>
        <dbReference type="Rhea" id="RHEA-COMP:10286"/>
        <dbReference type="ChEBI" id="CHEBI:15378"/>
        <dbReference type="ChEBI" id="CHEBI:57856"/>
        <dbReference type="ChEBI" id="CHEBI:59789"/>
        <dbReference type="ChEBI" id="CHEBI:74495"/>
        <dbReference type="ChEBI" id="CHEBI:82748"/>
        <dbReference type="EC" id="2.1.1.198"/>
    </reaction>
</comment>
<organism evidence="8 9">
    <name type="scientific">Thermosipho japonicus</name>
    <dbReference type="NCBI Taxonomy" id="90323"/>
    <lineage>
        <taxon>Bacteria</taxon>
        <taxon>Thermotogati</taxon>
        <taxon>Thermotogota</taxon>
        <taxon>Thermotogae</taxon>
        <taxon>Thermotogales</taxon>
        <taxon>Fervidobacteriaceae</taxon>
        <taxon>Thermosipho</taxon>
    </lineage>
</organism>
<dbReference type="Gene3D" id="3.30.950.10">
    <property type="entry name" value="Methyltransferase, Cobalt-precorrin-4 Transmethylase, Domain 2"/>
    <property type="match status" value="1"/>
</dbReference>
<keyword evidence="9" id="KW-1185">Reference proteome</keyword>
<dbReference type="Gene3D" id="3.40.1010.10">
    <property type="entry name" value="Cobalt-precorrin-4 Transmethylase, Domain 1"/>
    <property type="match status" value="1"/>
</dbReference>
<feature type="domain" description="Tetrapyrrole methylase" evidence="7">
    <location>
        <begin position="1"/>
        <end position="202"/>
    </location>
</feature>
<evidence type="ECO:0000256" key="3">
    <source>
        <dbReference type="ARBA" id="ARBA00022603"/>
    </source>
</evidence>
<dbReference type="PANTHER" id="PTHR46111">
    <property type="entry name" value="RIBOSOMAL RNA SMALL SUBUNIT METHYLTRANSFERASE I"/>
    <property type="match status" value="1"/>
</dbReference>
<dbReference type="EMBL" id="JACHEX010000002">
    <property type="protein sequence ID" value="MBB6062576.1"/>
    <property type="molecule type" value="Genomic_DNA"/>
</dbReference>
<keyword evidence="4 6" id="KW-0808">Transferase</keyword>
<dbReference type="InterPro" id="IPR035996">
    <property type="entry name" value="4pyrrol_Methylase_sf"/>
</dbReference>
<comment type="function">
    <text evidence="6">Catalyzes the 2'-O-methylation of the ribose of cytidine 1402 (C1402) in 16S rRNA.</text>
</comment>
<evidence type="ECO:0000256" key="2">
    <source>
        <dbReference type="ARBA" id="ARBA00022552"/>
    </source>
</evidence>
<keyword evidence="5 6" id="KW-0949">S-adenosyl-L-methionine</keyword>
<evidence type="ECO:0000256" key="5">
    <source>
        <dbReference type="ARBA" id="ARBA00022691"/>
    </source>
</evidence>
<protein>
    <recommendedName>
        <fullName evidence="6">Ribosomal RNA small subunit methyltransferase I</fullName>
        <ecNumber evidence="6">2.1.1.198</ecNumber>
    </recommendedName>
    <alternativeName>
        <fullName evidence="6">16S rRNA 2'-O-ribose C1402 methyltransferase</fullName>
    </alternativeName>
    <alternativeName>
        <fullName evidence="6">rRNA (cytidine-2'-O-)-methyltransferase RsmI</fullName>
    </alternativeName>
</protein>
<reference evidence="8 9" key="1">
    <citation type="submission" date="2020-08" db="EMBL/GenBank/DDBJ databases">
        <title>Genomic Encyclopedia of Type Strains, Phase IV (KMG-IV): sequencing the most valuable type-strain genomes for metagenomic binning, comparative biology and taxonomic classification.</title>
        <authorList>
            <person name="Goeker M."/>
        </authorList>
    </citation>
    <scope>NUCLEOTIDE SEQUENCE [LARGE SCALE GENOMIC DNA]</scope>
    <source>
        <strain evidence="8 9">DSM 13481</strain>
    </source>
</reference>
<dbReference type="CDD" id="cd11648">
    <property type="entry name" value="RsmI"/>
    <property type="match status" value="1"/>
</dbReference>
<dbReference type="PROSITE" id="PS01296">
    <property type="entry name" value="RSMI"/>
    <property type="match status" value="1"/>
</dbReference>
<comment type="subcellular location">
    <subcellularLocation>
        <location evidence="6">Cytoplasm</location>
    </subcellularLocation>
</comment>
<dbReference type="FunFam" id="3.30.950.10:FF:000002">
    <property type="entry name" value="Ribosomal RNA small subunit methyltransferase I"/>
    <property type="match status" value="1"/>
</dbReference>
<dbReference type="EC" id="2.1.1.198" evidence="6"/>
<evidence type="ECO:0000313" key="9">
    <source>
        <dbReference type="Proteomes" id="UP000555828"/>
    </source>
</evidence>
<dbReference type="Pfam" id="PF00590">
    <property type="entry name" value="TP_methylase"/>
    <property type="match status" value="1"/>
</dbReference>
<keyword evidence="1 6" id="KW-0963">Cytoplasm</keyword>
<comment type="similarity">
    <text evidence="6">Belongs to the methyltransferase superfamily. RsmI family.</text>
</comment>
<dbReference type="NCBIfam" id="TIGR00096">
    <property type="entry name" value="16S rRNA (cytidine(1402)-2'-O)-methyltransferase"/>
    <property type="match status" value="1"/>
</dbReference>
<dbReference type="GO" id="GO:0005737">
    <property type="term" value="C:cytoplasm"/>
    <property type="evidence" value="ECO:0007669"/>
    <property type="project" value="UniProtKB-SubCell"/>
</dbReference>
<dbReference type="RefSeq" id="WP_184619235.1">
    <property type="nucleotide sequence ID" value="NZ_JACHEX010000002.1"/>
</dbReference>
<comment type="caution">
    <text evidence="8">The sequence shown here is derived from an EMBL/GenBank/DDBJ whole genome shotgun (WGS) entry which is preliminary data.</text>
</comment>
<gene>
    <name evidence="6" type="primary">rsmI</name>
    <name evidence="8" type="ORF">HNP65_001014</name>
</gene>
<evidence type="ECO:0000256" key="1">
    <source>
        <dbReference type="ARBA" id="ARBA00022490"/>
    </source>
</evidence>
<dbReference type="AlphaFoldDB" id="A0A841GG15"/>
<name>A0A841GG15_9BACT</name>
<dbReference type="PIRSF" id="PIRSF005917">
    <property type="entry name" value="MTase_YraL"/>
    <property type="match status" value="1"/>
</dbReference>
<dbReference type="InterPro" id="IPR014776">
    <property type="entry name" value="4pyrrole_Mease_sub2"/>
</dbReference>
<evidence type="ECO:0000256" key="4">
    <source>
        <dbReference type="ARBA" id="ARBA00022679"/>
    </source>
</evidence>
<dbReference type="SUPFAM" id="SSF53790">
    <property type="entry name" value="Tetrapyrrole methylase"/>
    <property type="match status" value="1"/>
</dbReference>
<dbReference type="HAMAP" id="MF_01877">
    <property type="entry name" value="16SrRNA_methyltr_I"/>
    <property type="match status" value="1"/>
</dbReference>
<dbReference type="Proteomes" id="UP000555828">
    <property type="component" value="Unassembled WGS sequence"/>
</dbReference>
<dbReference type="InterPro" id="IPR014777">
    <property type="entry name" value="4pyrrole_Mease_sub1"/>
</dbReference>
<dbReference type="InterPro" id="IPR000878">
    <property type="entry name" value="4pyrrol_Mease"/>
</dbReference>
<keyword evidence="2 6" id="KW-0698">rRNA processing</keyword>
<sequence length="232" mass="26549">MLYLIGTPIGNLEDITLRALRILREEIDYIFAEDTRRALKLLNFFDIKKPVDSFNEHSSIKKKNKILELLKDNKNVAYISDAGMPVISDPGTELVNICLENNIPWDVIPGPSAPITALSASGFYGNRFLFLGFMPRDKKRRRLLRMIKEENLAEVFVFFESPERLLKTLKDIFEIIGDVEIFIARELTKIYQEYFKGAISEAIEHFSSGVKGEITVVFKNKLLTKNNNGCIL</sequence>
<proteinExistence type="inferred from homology"/>
<dbReference type="FunFam" id="3.40.1010.10:FF:000007">
    <property type="entry name" value="Ribosomal RNA small subunit methyltransferase I"/>
    <property type="match status" value="1"/>
</dbReference>
<evidence type="ECO:0000259" key="7">
    <source>
        <dbReference type="Pfam" id="PF00590"/>
    </source>
</evidence>
<dbReference type="InterPro" id="IPR018063">
    <property type="entry name" value="SAM_MeTrfase_RsmI_CS"/>
</dbReference>
<keyword evidence="3 6" id="KW-0489">Methyltransferase</keyword>
<accession>A0A841GG15</accession>